<evidence type="ECO:0000313" key="2">
    <source>
        <dbReference type="Proteomes" id="UP000314986"/>
    </source>
</evidence>
<dbReference type="AlphaFoldDB" id="A0A4W3GPU4"/>
<evidence type="ECO:0000313" key="1">
    <source>
        <dbReference type="Ensembl" id="ENSCMIP00000005172.1"/>
    </source>
</evidence>
<dbReference type="Ensembl" id="ENSCMIT00000005356.1">
    <property type="protein sequence ID" value="ENSCMIP00000005172.1"/>
    <property type="gene ID" value="ENSCMIG00000003051.1"/>
</dbReference>
<reference evidence="2" key="1">
    <citation type="journal article" date="2006" name="Science">
        <title>Ancient noncoding elements conserved in the human genome.</title>
        <authorList>
            <person name="Venkatesh B."/>
            <person name="Kirkness E.F."/>
            <person name="Loh Y.H."/>
            <person name="Halpern A.L."/>
            <person name="Lee A.P."/>
            <person name="Johnson J."/>
            <person name="Dandona N."/>
            <person name="Viswanathan L.D."/>
            <person name="Tay A."/>
            <person name="Venter J.C."/>
            <person name="Strausberg R.L."/>
            <person name="Brenner S."/>
        </authorList>
    </citation>
    <scope>NUCLEOTIDE SEQUENCE [LARGE SCALE GENOMIC DNA]</scope>
</reference>
<reference evidence="1" key="5">
    <citation type="submission" date="2025-09" db="UniProtKB">
        <authorList>
            <consortium name="Ensembl"/>
        </authorList>
    </citation>
    <scope>IDENTIFICATION</scope>
</reference>
<dbReference type="InParanoid" id="A0A4W3GPU4"/>
<evidence type="ECO:0008006" key="3">
    <source>
        <dbReference type="Google" id="ProtNLM"/>
    </source>
</evidence>
<dbReference type="Proteomes" id="UP000314986">
    <property type="component" value="Unassembled WGS sequence"/>
</dbReference>
<proteinExistence type="predicted"/>
<reference evidence="2" key="2">
    <citation type="journal article" date="2007" name="PLoS Biol.">
        <title>Survey sequencing and comparative analysis of the elephant shark (Callorhinchus milii) genome.</title>
        <authorList>
            <person name="Venkatesh B."/>
            <person name="Kirkness E.F."/>
            <person name="Loh Y.H."/>
            <person name="Halpern A.L."/>
            <person name="Lee A.P."/>
            <person name="Johnson J."/>
            <person name="Dandona N."/>
            <person name="Viswanathan L.D."/>
            <person name="Tay A."/>
            <person name="Venter J.C."/>
            <person name="Strausberg R.L."/>
            <person name="Brenner S."/>
        </authorList>
    </citation>
    <scope>NUCLEOTIDE SEQUENCE [LARGE SCALE GENOMIC DNA]</scope>
</reference>
<sequence length="117" mass="12727">MASYRLSTNKASYRRTFGAPSASPVSLSRLSGSPRLLASPSSLRASGFRHRLSTPVSTTKISYGKVDFLLQELNDRFASYIDKVRFLEQQNAVTCVLAPLTVNTTREGGGWRVEGGG</sequence>
<reference evidence="1" key="4">
    <citation type="submission" date="2025-08" db="UniProtKB">
        <authorList>
            <consortium name="Ensembl"/>
        </authorList>
    </citation>
    <scope>IDENTIFICATION</scope>
</reference>
<reference evidence="2" key="3">
    <citation type="journal article" date="2014" name="Nature">
        <title>Elephant shark genome provides unique insights into gnathostome evolution.</title>
        <authorList>
            <consortium name="International Elephant Shark Genome Sequencing Consortium"/>
            <person name="Venkatesh B."/>
            <person name="Lee A.P."/>
            <person name="Ravi V."/>
            <person name="Maurya A.K."/>
            <person name="Lian M.M."/>
            <person name="Swann J.B."/>
            <person name="Ohta Y."/>
            <person name="Flajnik M.F."/>
            <person name="Sutoh Y."/>
            <person name="Kasahara M."/>
            <person name="Hoon S."/>
            <person name="Gangu V."/>
            <person name="Roy S.W."/>
            <person name="Irimia M."/>
            <person name="Korzh V."/>
            <person name="Kondrychyn I."/>
            <person name="Lim Z.W."/>
            <person name="Tay B.H."/>
            <person name="Tohari S."/>
            <person name="Kong K.W."/>
            <person name="Ho S."/>
            <person name="Lorente-Galdos B."/>
            <person name="Quilez J."/>
            <person name="Marques-Bonet T."/>
            <person name="Raney B.J."/>
            <person name="Ingham P.W."/>
            <person name="Tay A."/>
            <person name="Hillier L.W."/>
            <person name="Minx P."/>
            <person name="Boehm T."/>
            <person name="Wilson R.K."/>
            <person name="Brenner S."/>
            <person name="Warren W.C."/>
        </authorList>
    </citation>
    <scope>NUCLEOTIDE SEQUENCE [LARGE SCALE GENOMIC DNA]</scope>
</reference>
<dbReference type="SUPFAM" id="SSF64593">
    <property type="entry name" value="Intermediate filament protein, coiled coil region"/>
    <property type="match status" value="1"/>
</dbReference>
<accession>A0A4W3GPU4</accession>
<name>A0A4W3GPU4_CALMI</name>
<keyword evidence="2" id="KW-1185">Reference proteome</keyword>
<protein>
    <recommendedName>
        <fullName evidence="3">IF rod domain-containing protein</fullName>
    </recommendedName>
</protein>
<organism evidence="1 2">
    <name type="scientific">Callorhinchus milii</name>
    <name type="common">Ghost shark</name>
    <dbReference type="NCBI Taxonomy" id="7868"/>
    <lineage>
        <taxon>Eukaryota</taxon>
        <taxon>Metazoa</taxon>
        <taxon>Chordata</taxon>
        <taxon>Craniata</taxon>
        <taxon>Vertebrata</taxon>
        <taxon>Chondrichthyes</taxon>
        <taxon>Holocephali</taxon>
        <taxon>Chimaeriformes</taxon>
        <taxon>Callorhinchidae</taxon>
        <taxon>Callorhinchus</taxon>
    </lineage>
</organism>